<comment type="similarity">
    <text evidence="2">Belongs to the SLC41A transporter family.</text>
</comment>
<reference evidence="12" key="1">
    <citation type="submission" date="2017-11" db="EMBL/GenBank/DDBJ databases">
        <title>Phenotypic and genomic properties of facultatively anaerobic sulfur-reducing natronoarchaea from hypersaline soda lakes.</title>
        <authorList>
            <person name="Sorokin D.Y."/>
            <person name="Kublanov I.V."/>
            <person name="Roman P."/>
            <person name="Sinninghe Damste J.S."/>
            <person name="Golyshin P.N."/>
            <person name="Rojo D."/>
            <person name="Ciordia S."/>
            <person name="Mena M.D.C."/>
            <person name="Ferrer M."/>
            <person name="Messina E."/>
            <person name="Smedile F."/>
            <person name="La Spada G."/>
            <person name="La Cono V."/>
            <person name="Yakimov M.M."/>
        </authorList>
    </citation>
    <scope>NUCLEOTIDE SEQUENCE [LARGE SCALE GENOMIC DNA]</scope>
    <source>
        <strain evidence="12">AArc-Sl</strain>
    </source>
</reference>
<feature type="transmembrane region" description="Helical" evidence="9">
    <location>
        <begin position="127"/>
        <end position="158"/>
    </location>
</feature>
<evidence type="ECO:0000256" key="7">
    <source>
        <dbReference type="ARBA" id="ARBA00023065"/>
    </source>
</evidence>
<dbReference type="RefSeq" id="WP_119818428.1">
    <property type="nucleotide sequence ID" value="NZ_CP025066.1"/>
</dbReference>
<keyword evidence="5" id="KW-0460">Magnesium</keyword>
<dbReference type="PANTHER" id="PTHR16228">
    <property type="entry name" value="DIVALENT CATION TRANSPORTER SOLUTE CARRIER FAMILY 41"/>
    <property type="match status" value="1"/>
</dbReference>
<dbReference type="KEGG" id="hdf:AArcSl_1971"/>
<dbReference type="EMBL" id="CP025066">
    <property type="protein sequence ID" value="AUX09596.1"/>
    <property type="molecule type" value="Genomic_DNA"/>
</dbReference>
<dbReference type="PANTHER" id="PTHR16228:SF7">
    <property type="entry name" value="SLC41A_MGTE INTEGRAL MEMBRANE DOMAIN-CONTAINING PROTEIN"/>
    <property type="match status" value="1"/>
</dbReference>
<feature type="domain" description="SLC41A/MgtE integral membrane" evidence="10">
    <location>
        <begin position="56"/>
        <end position="186"/>
    </location>
</feature>
<keyword evidence="12" id="KW-1185">Reference proteome</keyword>
<dbReference type="SUPFAM" id="SSF161093">
    <property type="entry name" value="MgtE membrane domain-like"/>
    <property type="match status" value="1"/>
</dbReference>
<feature type="transmembrane region" description="Helical" evidence="9">
    <location>
        <begin position="51"/>
        <end position="71"/>
    </location>
</feature>
<keyword evidence="3" id="KW-0813">Transport</keyword>
<name>A0A343TKH4_9EURY</name>
<evidence type="ECO:0000259" key="10">
    <source>
        <dbReference type="Pfam" id="PF01769"/>
    </source>
</evidence>
<evidence type="ECO:0000256" key="5">
    <source>
        <dbReference type="ARBA" id="ARBA00022842"/>
    </source>
</evidence>
<evidence type="ECO:0000256" key="1">
    <source>
        <dbReference type="ARBA" id="ARBA00004141"/>
    </source>
</evidence>
<protein>
    <submittedName>
        <fullName evidence="11">MgtE family transport protein</fullName>
    </submittedName>
</protein>
<sequence length="212" mass="22262">MVSLPGGSLDSWTVKSIVGTMFPILVVLSILELGSGFVLETLEETYLGNPTLLVLVPVMIDMGGNLGAILSSRLSTRLHLGVLEFDPRDTVLWTNILAILALAGTIFTILGFVAYGVGHLITGEPMALWDLLVISVVSGMLLAVVAIVLSIGATYVSYKQGLDPDDTTIPVVTNVCDILGVIILSVVAIAVLGGPPLHVVLLEELGAMLVVF</sequence>
<dbReference type="Proteomes" id="UP000263012">
    <property type="component" value="Chromosome"/>
</dbReference>
<keyword evidence="6 9" id="KW-1133">Transmembrane helix</keyword>
<evidence type="ECO:0000313" key="12">
    <source>
        <dbReference type="Proteomes" id="UP000263012"/>
    </source>
</evidence>
<feature type="transmembrane region" description="Helical" evidence="9">
    <location>
        <begin position="178"/>
        <end position="202"/>
    </location>
</feature>
<dbReference type="Pfam" id="PF01769">
    <property type="entry name" value="MgtE"/>
    <property type="match status" value="1"/>
</dbReference>
<evidence type="ECO:0000313" key="11">
    <source>
        <dbReference type="EMBL" id="AUX09596.1"/>
    </source>
</evidence>
<gene>
    <name evidence="11" type="ORF">AArcSl_1971</name>
</gene>
<dbReference type="AlphaFoldDB" id="A0A343TKH4"/>
<dbReference type="GeneID" id="37878324"/>
<evidence type="ECO:0000256" key="4">
    <source>
        <dbReference type="ARBA" id="ARBA00022692"/>
    </source>
</evidence>
<comment type="subcellular location">
    <subcellularLocation>
        <location evidence="1">Membrane</location>
        <topology evidence="1">Multi-pass membrane protein</topology>
    </subcellularLocation>
</comment>
<dbReference type="InterPro" id="IPR036739">
    <property type="entry name" value="SLC41_membr_dom_sf"/>
</dbReference>
<evidence type="ECO:0000256" key="8">
    <source>
        <dbReference type="ARBA" id="ARBA00023136"/>
    </source>
</evidence>
<keyword evidence="8 9" id="KW-0472">Membrane</keyword>
<organism evidence="11 12">
    <name type="scientific">Halalkaliarchaeum desulfuricum</name>
    <dbReference type="NCBI Taxonomy" id="2055893"/>
    <lineage>
        <taxon>Archaea</taxon>
        <taxon>Methanobacteriati</taxon>
        <taxon>Methanobacteriota</taxon>
        <taxon>Stenosarchaea group</taxon>
        <taxon>Halobacteria</taxon>
        <taxon>Halobacteriales</taxon>
        <taxon>Haloferacaceae</taxon>
        <taxon>Halalkaliarchaeum</taxon>
    </lineage>
</organism>
<evidence type="ECO:0000256" key="3">
    <source>
        <dbReference type="ARBA" id="ARBA00022448"/>
    </source>
</evidence>
<proteinExistence type="inferred from homology"/>
<evidence type="ECO:0000256" key="2">
    <source>
        <dbReference type="ARBA" id="ARBA00009749"/>
    </source>
</evidence>
<dbReference type="OrthoDB" id="203810at2157"/>
<dbReference type="GO" id="GO:0008324">
    <property type="term" value="F:monoatomic cation transmembrane transporter activity"/>
    <property type="evidence" value="ECO:0007669"/>
    <property type="project" value="InterPro"/>
</dbReference>
<keyword evidence="4 9" id="KW-0812">Transmembrane</keyword>
<feature type="transmembrane region" description="Helical" evidence="9">
    <location>
        <begin position="20"/>
        <end position="39"/>
    </location>
</feature>
<keyword evidence="7" id="KW-0406">Ion transport</keyword>
<dbReference type="Gene3D" id="1.10.357.20">
    <property type="entry name" value="SLC41 divalent cation transporters, integral membrane domain"/>
    <property type="match status" value="1"/>
</dbReference>
<dbReference type="InterPro" id="IPR006667">
    <property type="entry name" value="SLC41_membr_dom"/>
</dbReference>
<dbReference type="InterPro" id="IPR045349">
    <property type="entry name" value="SLC41A1-3"/>
</dbReference>
<evidence type="ECO:0000256" key="6">
    <source>
        <dbReference type="ARBA" id="ARBA00022989"/>
    </source>
</evidence>
<feature type="transmembrane region" description="Helical" evidence="9">
    <location>
        <begin position="91"/>
        <end position="115"/>
    </location>
</feature>
<dbReference type="GO" id="GO:0016020">
    <property type="term" value="C:membrane"/>
    <property type="evidence" value="ECO:0007669"/>
    <property type="project" value="UniProtKB-SubCell"/>
</dbReference>
<evidence type="ECO:0000256" key="9">
    <source>
        <dbReference type="SAM" id="Phobius"/>
    </source>
</evidence>
<accession>A0A343TKH4</accession>